<dbReference type="AlphaFoldDB" id="A0A8X8WN26"/>
<reference evidence="1" key="2">
    <citation type="submission" date="2020-08" db="EMBL/GenBank/DDBJ databases">
        <title>Plant Genome Project.</title>
        <authorList>
            <person name="Zhang R.-G."/>
        </authorList>
    </citation>
    <scope>NUCLEOTIDE SEQUENCE</scope>
    <source>
        <strain evidence="1">Huo1</strain>
        <tissue evidence="1">Leaf</tissue>
    </source>
</reference>
<evidence type="ECO:0000313" key="2">
    <source>
        <dbReference type="Proteomes" id="UP000298416"/>
    </source>
</evidence>
<organism evidence="1">
    <name type="scientific">Salvia splendens</name>
    <name type="common">Scarlet sage</name>
    <dbReference type="NCBI Taxonomy" id="180675"/>
    <lineage>
        <taxon>Eukaryota</taxon>
        <taxon>Viridiplantae</taxon>
        <taxon>Streptophyta</taxon>
        <taxon>Embryophyta</taxon>
        <taxon>Tracheophyta</taxon>
        <taxon>Spermatophyta</taxon>
        <taxon>Magnoliopsida</taxon>
        <taxon>eudicotyledons</taxon>
        <taxon>Gunneridae</taxon>
        <taxon>Pentapetalae</taxon>
        <taxon>asterids</taxon>
        <taxon>lamiids</taxon>
        <taxon>Lamiales</taxon>
        <taxon>Lamiaceae</taxon>
        <taxon>Nepetoideae</taxon>
        <taxon>Mentheae</taxon>
        <taxon>Salviinae</taxon>
        <taxon>Salvia</taxon>
        <taxon>Salvia subgen. Calosphace</taxon>
        <taxon>core Calosphace</taxon>
    </lineage>
</organism>
<proteinExistence type="predicted"/>
<sequence>MKRQLVVVVAATMAAATVAGVAFLVRQWRRQSNQQLSAQRILREFASWCATPTSKLWQVANEMASGMEAELTPGDRGGNLGVPVSYLADRLSKFDCIMPMGNRTCNKKGSESKD</sequence>
<evidence type="ECO:0008006" key="3">
    <source>
        <dbReference type="Google" id="ProtNLM"/>
    </source>
</evidence>
<evidence type="ECO:0000313" key="1">
    <source>
        <dbReference type="EMBL" id="KAG6397746.1"/>
    </source>
</evidence>
<name>A0A8X8WN26_SALSN</name>
<comment type="caution">
    <text evidence="1">The sequence shown here is derived from an EMBL/GenBank/DDBJ whole genome shotgun (WGS) entry which is preliminary data.</text>
</comment>
<protein>
    <recommendedName>
        <fullName evidence="3">Phosphotransferase</fullName>
    </recommendedName>
</protein>
<dbReference type="EMBL" id="PNBA02000016">
    <property type="protein sequence ID" value="KAG6397746.1"/>
    <property type="molecule type" value="Genomic_DNA"/>
</dbReference>
<accession>A0A8X8WN26</accession>
<keyword evidence="2" id="KW-1185">Reference proteome</keyword>
<dbReference type="Proteomes" id="UP000298416">
    <property type="component" value="Unassembled WGS sequence"/>
</dbReference>
<gene>
    <name evidence="1" type="ORF">SASPL_143931</name>
</gene>
<reference evidence="1" key="1">
    <citation type="submission" date="2018-01" db="EMBL/GenBank/DDBJ databases">
        <authorList>
            <person name="Mao J.F."/>
        </authorList>
    </citation>
    <scope>NUCLEOTIDE SEQUENCE</scope>
    <source>
        <strain evidence="1">Huo1</strain>
        <tissue evidence="1">Leaf</tissue>
    </source>
</reference>